<protein>
    <recommendedName>
        <fullName evidence="6">Putative O-antigen transporter</fullName>
    </recommendedName>
</protein>
<feature type="transmembrane region" description="Helical" evidence="7">
    <location>
        <begin position="145"/>
        <end position="164"/>
    </location>
</feature>
<sequence length="423" mass="47964">MKFEKKIYNNAFWMMSEKIISIFGLFFVTSFVAKYVGPTTFGQISLAIALFQVVQIIAQMGGDNIIFKRVSKNQLSGIFLMKASTLLRGGGYTFIAFFIILYFYFFIDGDAWIYVLSVAVSYFFASIDVFSIYNNAILESRLNTISNVIGLCIGLGFRYFIALYEMNPYYLSVPIILTTLIPFIIRKYFFYVKGVGKRVVVNRKKIKTYSRYMLVTGVGIVASSISVAVYSRINQFTLGAIETVASVGVYSVAVTLGTSWGFISQALITSFFSRIYSEPDDSVAIKITARLNRLIFIVSIFFLIFIVSLGHGILIILYGDAYASAYYPMVLLCIGSLFSALGTVSYRYIVRLSGYYYLSKKMLCLLFFSIPLSYVLILFYGIIGAALSFVIVEFLSLTVMNYFFNNGIIWELHKITFFKWRKV</sequence>
<feature type="transmembrane region" description="Helical" evidence="7">
    <location>
        <begin position="170"/>
        <end position="191"/>
    </location>
</feature>
<feature type="transmembrane region" description="Helical" evidence="7">
    <location>
        <begin position="325"/>
        <end position="350"/>
    </location>
</feature>
<comment type="subcellular location">
    <subcellularLocation>
        <location evidence="1">Cell membrane</location>
        <topology evidence="1">Multi-pass membrane protein</topology>
    </subcellularLocation>
</comment>
<feature type="transmembrane region" description="Helical" evidence="7">
    <location>
        <begin position="389"/>
        <end position="412"/>
    </location>
</feature>
<dbReference type="PANTHER" id="PTHR30250">
    <property type="entry name" value="PST FAMILY PREDICTED COLANIC ACID TRANSPORTER"/>
    <property type="match status" value="1"/>
</dbReference>
<feature type="transmembrane region" description="Helical" evidence="7">
    <location>
        <begin position="212"/>
        <end position="230"/>
    </location>
</feature>
<feature type="transmembrane region" description="Helical" evidence="7">
    <location>
        <begin position="12"/>
        <end position="32"/>
    </location>
</feature>
<keyword evidence="4 7" id="KW-1133">Transmembrane helix</keyword>
<dbReference type="InterPro" id="IPR050833">
    <property type="entry name" value="Poly_Biosynth_Transport"/>
</dbReference>
<feature type="transmembrane region" description="Helical" evidence="7">
    <location>
        <begin position="250"/>
        <end position="273"/>
    </location>
</feature>
<proteinExistence type="predicted"/>
<dbReference type="GO" id="GO:0005886">
    <property type="term" value="C:plasma membrane"/>
    <property type="evidence" value="ECO:0007669"/>
    <property type="project" value="UniProtKB-SubCell"/>
</dbReference>
<feature type="transmembrane region" description="Helical" evidence="7">
    <location>
        <begin position="294"/>
        <end position="319"/>
    </location>
</feature>
<keyword evidence="2" id="KW-1003">Cell membrane</keyword>
<evidence type="ECO:0000256" key="3">
    <source>
        <dbReference type="ARBA" id="ARBA00022692"/>
    </source>
</evidence>
<feature type="transmembrane region" description="Helical" evidence="7">
    <location>
        <begin position="111"/>
        <end position="133"/>
    </location>
</feature>
<keyword evidence="5 7" id="KW-0472">Membrane</keyword>
<feature type="transmembrane region" description="Helical" evidence="7">
    <location>
        <begin position="86"/>
        <end position="105"/>
    </location>
</feature>
<dbReference type="Pfam" id="PF01943">
    <property type="entry name" value="Polysacc_synt"/>
    <property type="match status" value="1"/>
</dbReference>
<dbReference type="RefSeq" id="WP_094326677.1">
    <property type="nucleotide sequence ID" value="NZ_CP075256.1"/>
</dbReference>
<reference evidence="8" key="1">
    <citation type="journal article" date="2015" name="Genome Biol. Evol.">
        <title>Extensive Capsule Locus Variation and Large-Scale Genomic Recombination within the Klebsiella pneumoniae Clonal Group 258.</title>
        <authorList>
            <person name="Wyres K.L."/>
            <person name="Gorrie C."/>
            <person name="Edwards D.J."/>
            <person name="Wertheim H.F."/>
            <person name="Hsu L.Y."/>
            <person name="Van Kinh N."/>
            <person name="Zadoks R."/>
            <person name="Baker S."/>
            <person name="Holt K.E."/>
        </authorList>
    </citation>
    <scope>NUCLEOTIDE SEQUENCE</scope>
    <source>
        <strain evidence="8">09/370B</strain>
    </source>
</reference>
<organism evidence="8">
    <name type="scientific">Klebsiella pneumoniae</name>
    <dbReference type="NCBI Taxonomy" id="573"/>
    <lineage>
        <taxon>Bacteria</taxon>
        <taxon>Pseudomonadati</taxon>
        <taxon>Pseudomonadota</taxon>
        <taxon>Gammaproteobacteria</taxon>
        <taxon>Enterobacterales</taxon>
        <taxon>Enterobacteriaceae</taxon>
        <taxon>Klebsiella/Raoultella group</taxon>
        <taxon>Klebsiella</taxon>
        <taxon>Klebsiella pneumoniae complex</taxon>
    </lineage>
</organism>
<dbReference type="AlphaFoldDB" id="A0A0G3F1J1"/>
<dbReference type="PANTHER" id="PTHR30250:SF11">
    <property type="entry name" value="O-ANTIGEN TRANSPORTER-RELATED"/>
    <property type="match status" value="1"/>
</dbReference>
<dbReference type="InterPro" id="IPR002797">
    <property type="entry name" value="Polysacc_synth"/>
</dbReference>
<keyword evidence="3 7" id="KW-0812">Transmembrane</keyword>
<feature type="transmembrane region" description="Helical" evidence="7">
    <location>
        <begin position="362"/>
        <end position="383"/>
    </location>
</feature>
<evidence type="ECO:0000256" key="4">
    <source>
        <dbReference type="ARBA" id="ARBA00022989"/>
    </source>
</evidence>
<accession>A0A0G3F1J1</accession>
<gene>
    <name evidence="8" type="primary">wzx</name>
    <name evidence="8" type="ORF">09_370B_00015</name>
</gene>
<evidence type="ECO:0000256" key="6">
    <source>
        <dbReference type="ARBA" id="ARBA00049738"/>
    </source>
</evidence>
<evidence type="ECO:0000256" key="5">
    <source>
        <dbReference type="ARBA" id="ARBA00023136"/>
    </source>
</evidence>
<feature type="transmembrane region" description="Helical" evidence="7">
    <location>
        <begin position="44"/>
        <end position="66"/>
    </location>
</feature>
<evidence type="ECO:0000256" key="2">
    <source>
        <dbReference type="ARBA" id="ARBA00022475"/>
    </source>
</evidence>
<dbReference type="EMBL" id="KR007675">
    <property type="protein sequence ID" value="AKJ75369.1"/>
    <property type="molecule type" value="Genomic_DNA"/>
</dbReference>
<name>A0A0G3F1J1_KLEPN</name>
<evidence type="ECO:0000256" key="1">
    <source>
        <dbReference type="ARBA" id="ARBA00004651"/>
    </source>
</evidence>
<evidence type="ECO:0000256" key="7">
    <source>
        <dbReference type="SAM" id="Phobius"/>
    </source>
</evidence>
<evidence type="ECO:0000313" key="8">
    <source>
        <dbReference type="EMBL" id="AKJ75369.1"/>
    </source>
</evidence>